<protein>
    <submittedName>
        <fullName evidence="2">Uncharacterized protein</fullName>
    </submittedName>
</protein>
<feature type="region of interest" description="Disordered" evidence="1">
    <location>
        <begin position="1"/>
        <end position="29"/>
    </location>
</feature>
<gene>
    <name evidence="2" type="ORF">NAV_LOCUS9398</name>
</gene>
<proteinExistence type="predicted"/>
<accession>A0A498SZ02</accession>
<dbReference type="AlphaFoldDB" id="A0A498SZ02"/>
<dbReference type="Proteomes" id="UP000276991">
    <property type="component" value="Unassembled WGS sequence"/>
</dbReference>
<evidence type="ECO:0000313" key="2">
    <source>
        <dbReference type="EMBL" id="VBB34607.1"/>
    </source>
</evidence>
<feature type="compositionally biased region" description="Basic and acidic residues" evidence="1">
    <location>
        <begin position="20"/>
        <end position="29"/>
    </location>
</feature>
<feature type="compositionally biased region" description="Basic and acidic residues" evidence="1">
    <location>
        <begin position="1"/>
        <end position="11"/>
    </location>
</feature>
<sequence>MRMKTKNDETKNQAYDNLDNYERSADNDNMRYKNSRNVIKLKEHRNFMVELKLIIRHYKNNNETTENVTTDKVMISSTLIDALKFLLRNTSISSLDSDYGRLFLFPDGKKVRELPYDQNRYKPLTEFYKHGSGCTLLLEFD</sequence>
<dbReference type="EMBL" id="UPTC01003767">
    <property type="protein sequence ID" value="VBB34607.1"/>
    <property type="molecule type" value="Genomic_DNA"/>
</dbReference>
<evidence type="ECO:0000256" key="1">
    <source>
        <dbReference type="SAM" id="MobiDB-lite"/>
    </source>
</evidence>
<keyword evidence="3" id="KW-1185">Reference proteome</keyword>
<organism evidence="2 3">
    <name type="scientific">Acanthocheilonema viteae</name>
    <name type="common">Filarial nematode worm</name>
    <name type="synonym">Dipetalonema viteae</name>
    <dbReference type="NCBI Taxonomy" id="6277"/>
    <lineage>
        <taxon>Eukaryota</taxon>
        <taxon>Metazoa</taxon>
        <taxon>Ecdysozoa</taxon>
        <taxon>Nematoda</taxon>
        <taxon>Chromadorea</taxon>
        <taxon>Rhabditida</taxon>
        <taxon>Spirurina</taxon>
        <taxon>Spiruromorpha</taxon>
        <taxon>Filarioidea</taxon>
        <taxon>Onchocercidae</taxon>
        <taxon>Acanthocheilonema</taxon>
    </lineage>
</organism>
<dbReference type="OrthoDB" id="5870709at2759"/>
<name>A0A498SZ02_ACAVI</name>
<reference evidence="2 3" key="1">
    <citation type="submission" date="2018-08" db="EMBL/GenBank/DDBJ databases">
        <authorList>
            <person name="Laetsch R D."/>
            <person name="Stevens L."/>
            <person name="Kumar S."/>
            <person name="Blaxter L. M."/>
        </authorList>
    </citation>
    <scope>NUCLEOTIDE SEQUENCE [LARGE SCALE GENOMIC DNA]</scope>
</reference>
<evidence type="ECO:0000313" key="3">
    <source>
        <dbReference type="Proteomes" id="UP000276991"/>
    </source>
</evidence>